<keyword evidence="8" id="KW-1185">Reference proteome</keyword>
<dbReference type="InterPro" id="IPR036390">
    <property type="entry name" value="WH_DNA-bd_sf"/>
</dbReference>
<gene>
    <name evidence="7" type="ORF">CTEN210_18191</name>
</gene>
<evidence type="ECO:0000256" key="5">
    <source>
        <dbReference type="SAM" id="MobiDB-lite"/>
    </source>
</evidence>
<dbReference type="AlphaFoldDB" id="A0AAD3HFG9"/>
<evidence type="ECO:0000313" key="8">
    <source>
        <dbReference type="Proteomes" id="UP001054902"/>
    </source>
</evidence>
<dbReference type="PANTHER" id="PTHR10015">
    <property type="entry name" value="HEAT SHOCK TRANSCRIPTION FACTOR"/>
    <property type="match status" value="1"/>
</dbReference>
<comment type="subcellular location">
    <subcellularLocation>
        <location evidence="1">Nucleus</location>
    </subcellularLocation>
</comment>
<dbReference type="Gene3D" id="1.10.10.10">
    <property type="entry name" value="Winged helix-like DNA-binding domain superfamily/Winged helix DNA-binding domain"/>
    <property type="match status" value="1"/>
</dbReference>
<dbReference type="GO" id="GO:0003700">
    <property type="term" value="F:DNA-binding transcription factor activity"/>
    <property type="evidence" value="ECO:0007669"/>
    <property type="project" value="InterPro"/>
</dbReference>
<dbReference type="SMART" id="SM00415">
    <property type="entry name" value="HSF"/>
    <property type="match status" value="1"/>
</dbReference>
<sequence>MIFHALVSPYQGYIHCYDYHEPLFPISGTTGNSRSIEVSPNKALPAAARSNKFSVDMQGDTDSNVPVICTKGGVKAPFPVKLMDLLNLIDSKEPQLASIISWQPSGESFKVRDKKRFEKEVQSLFFTQTNYTSFRRQLNHWGFKRIDDKYSEDCGAYCHPMFKRNDMYACRLMRRPGKESSSQASSQSKSKAKSKSKTTKEARRISLCFKKEEATLTNNLDFCEDDTTNVSPLGPFTSIVPMNKHDAPVENFTRNHLTLCSTSSMISSDDTCNRSQDHDLNLIVNDDDSNPIILEDEFEPIVDEEKECVLPHEVVVLFLAHALTNSDCL</sequence>
<evidence type="ECO:0000256" key="3">
    <source>
        <dbReference type="ARBA" id="ARBA00023242"/>
    </source>
</evidence>
<name>A0AAD3HFG9_9STRA</name>
<keyword evidence="2" id="KW-0238">DNA-binding</keyword>
<organism evidence="7 8">
    <name type="scientific">Chaetoceros tenuissimus</name>
    <dbReference type="NCBI Taxonomy" id="426638"/>
    <lineage>
        <taxon>Eukaryota</taxon>
        <taxon>Sar</taxon>
        <taxon>Stramenopiles</taxon>
        <taxon>Ochrophyta</taxon>
        <taxon>Bacillariophyta</taxon>
        <taxon>Coscinodiscophyceae</taxon>
        <taxon>Chaetocerotophycidae</taxon>
        <taxon>Chaetocerotales</taxon>
        <taxon>Chaetocerotaceae</taxon>
        <taxon>Chaetoceros</taxon>
    </lineage>
</organism>
<dbReference type="EMBL" id="BLLK01000075">
    <property type="protein sequence ID" value="GFH61715.1"/>
    <property type="molecule type" value="Genomic_DNA"/>
</dbReference>
<evidence type="ECO:0000256" key="1">
    <source>
        <dbReference type="ARBA" id="ARBA00004123"/>
    </source>
</evidence>
<accession>A0AAD3HFG9</accession>
<dbReference type="GO" id="GO:0043565">
    <property type="term" value="F:sequence-specific DNA binding"/>
    <property type="evidence" value="ECO:0007669"/>
    <property type="project" value="InterPro"/>
</dbReference>
<dbReference type="Pfam" id="PF00447">
    <property type="entry name" value="HSF_DNA-bind"/>
    <property type="match status" value="1"/>
</dbReference>
<dbReference type="FunFam" id="1.10.10.10:FF:000479">
    <property type="entry name" value="Predicted protein"/>
    <property type="match status" value="1"/>
</dbReference>
<dbReference type="SUPFAM" id="SSF46785">
    <property type="entry name" value="Winged helix' DNA-binding domain"/>
    <property type="match status" value="1"/>
</dbReference>
<dbReference type="InterPro" id="IPR000232">
    <property type="entry name" value="HSF_DNA-bd"/>
</dbReference>
<comment type="similarity">
    <text evidence="4">Belongs to the HSF family.</text>
</comment>
<evidence type="ECO:0000256" key="4">
    <source>
        <dbReference type="RuleBase" id="RU004020"/>
    </source>
</evidence>
<keyword evidence="3" id="KW-0539">Nucleus</keyword>
<evidence type="ECO:0000313" key="7">
    <source>
        <dbReference type="EMBL" id="GFH61715.1"/>
    </source>
</evidence>
<feature type="domain" description="HSF-type DNA-binding" evidence="6">
    <location>
        <begin position="74"/>
        <end position="176"/>
    </location>
</feature>
<dbReference type="GO" id="GO:0005634">
    <property type="term" value="C:nucleus"/>
    <property type="evidence" value="ECO:0007669"/>
    <property type="project" value="UniProtKB-SubCell"/>
</dbReference>
<dbReference type="Proteomes" id="UP001054902">
    <property type="component" value="Unassembled WGS sequence"/>
</dbReference>
<proteinExistence type="inferred from homology"/>
<dbReference type="PANTHER" id="PTHR10015:SF206">
    <property type="entry name" value="HSF-TYPE DNA-BINDING DOMAIN-CONTAINING PROTEIN"/>
    <property type="match status" value="1"/>
</dbReference>
<comment type="caution">
    <text evidence="7">The sequence shown here is derived from an EMBL/GenBank/DDBJ whole genome shotgun (WGS) entry which is preliminary data.</text>
</comment>
<evidence type="ECO:0000259" key="6">
    <source>
        <dbReference type="SMART" id="SM00415"/>
    </source>
</evidence>
<evidence type="ECO:0000256" key="2">
    <source>
        <dbReference type="ARBA" id="ARBA00023125"/>
    </source>
</evidence>
<reference evidence="7 8" key="1">
    <citation type="journal article" date="2021" name="Sci. Rep.">
        <title>The genome of the diatom Chaetoceros tenuissimus carries an ancient integrated fragment of an extant virus.</title>
        <authorList>
            <person name="Hongo Y."/>
            <person name="Kimura K."/>
            <person name="Takaki Y."/>
            <person name="Yoshida Y."/>
            <person name="Baba S."/>
            <person name="Kobayashi G."/>
            <person name="Nagasaki K."/>
            <person name="Hano T."/>
            <person name="Tomaru Y."/>
        </authorList>
    </citation>
    <scope>NUCLEOTIDE SEQUENCE [LARGE SCALE GENOMIC DNA]</scope>
    <source>
        <strain evidence="7 8">NIES-3715</strain>
    </source>
</reference>
<feature type="compositionally biased region" description="Low complexity" evidence="5">
    <location>
        <begin position="179"/>
        <end position="189"/>
    </location>
</feature>
<protein>
    <recommendedName>
        <fullName evidence="6">HSF-type DNA-binding domain-containing protein</fullName>
    </recommendedName>
</protein>
<feature type="region of interest" description="Disordered" evidence="5">
    <location>
        <begin position="175"/>
        <end position="199"/>
    </location>
</feature>
<dbReference type="InterPro" id="IPR036388">
    <property type="entry name" value="WH-like_DNA-bd_sf"/>
</dbReference>